<dbReference type="PANTHER" id="PTHR31423">
    <property type="entry name" value="YBAK DOMAIN-CONTAINING PROTEIN"/>
    <property type="match status" value="1"/>
</dbReference>
<proteinExistence type="inferred from homology"/>
<accession>A0ABT7XX95</accession>
<comment type="caution">
    <text evidence="3">The sequence shown here is derived from an EMBL/GenBank/DDBJ whole genome shotgun (WGS) entry which is preliminary data.</text>
</comment>
<evidence type="ECO:0000313" key="3">
    <source>
        <dbReference type="EMBL" id="MDN2480169.1"/>
    </source>
</evidence>
<keyword evidence="4" id="KW-1185">Reference proteome</keyword>
<dbReference type="InterPro" id="IPR036754">
    <property type="entry name" value="YbaK/aa-tRNA-synt-asso_dom_sf"/>
</dbReference>
<comment type="similarity">
    <text evidence="1">Belongs to the PRORSD1 family.</text>
</comment>
<feature type="domain" description="YbaK/aminoacyl-tRNA synthetase-associated" evidence="2">
    <location>
        <begin position="47"/>
        <end position="156"/>
    </location>
</feature>
<evidence type="ECO:0000313" key="4">
    <source>
        <dbReference type="Proteomes" id="UP001169719"/>
    </source>
</evidence>
<sequence>MDANSDYIAQKSHDLYLWTLEHLAQHNIDFSQWQHEPILDFATDVKVAQQLGWQGVHSKSLFLRLKGTKRYAVYLTDKDSRLDSKAIKEVLGKRVSICPDQEMVDKLGCYPGAVCPFGLEEEISLVIDKRLLEADEVLYTPGRPDITFGLSQSSLKQLLTTLSNPIHLL</sequence>
<organism evidence="3 4">
    <name type="scientific">Vibrio agarivorans</name>
    <dbReference type="NCBI Taxonomy" id="153622"/>
    <lineage>
        <taxon>Bacteria</taxon>
        <taxon>Pseudomonadati</taxon>
        <taxon>Pseudomonadota</taxon>
        <taxon>Gammaproteobacteria</taxon>
        <taxon>Vibrionales</taxon>
        <taxon>Vibrionaceae</taxon>
        <taxon>Vibrio</taxon>
    </lineage>
</organism>
<name>A0ABT7XX95_9VIBR</name>
<dbReference type="CDD" id="cd04332">
    <property type="entry name" value="YbaK_like"/>
    <property type="match status" value="1"/>
</dbReference>
<evidence type="ECO:0000256" key="1">
    <source>
        <dbReference type="ARBA" id="ARBA00010201"/>
    </source>
</evidence>
<dbReference type="RefSeq" id="WP_289960465.1">
    <property type="nucleotide sequence ID" value="NZ_JAUEOZ010000001.1"/>
</dbReference>
<dbReference type="SUPFAM" id="SSF55826">
    <property type="entry name" value="YbaK/ProRS associated domain"/>
    <property type="match status" value="1"/>
</dbReference>
<dbReference type="Gene3D" id="3.90.960.10">
    <property type="entry name" value="YbaK/aminoacyl-tRNA synthetase-associated domain"/>
    <property type="match status" value="1"/>
</dbReference>
<evidence type="ECO:0000259" key="2">
    <source>
        <dbReference type="Pfam" id="PF04073"/>
    </source>
</evidence>
<protein>
    <submittedName>
        <fullName evidence="3">YbaK/EbsC family protein</fullName>
    </submittedName>
</protein>
<dbReference type="EMBL" id="JAUEOZ010000001">
    <property type="protein sequence ID" value="MDN2480169.1"/>
    <property type="molecule type" value="Genomic_DNA"/>
</dbReference>
<dbReference type="Proteomes" id="UP001169719">
    <property type="component" value="Unassembled WGS sequence"/>
</dbReference>
<gene>
    <name evidence="3" type="ORF">QWJ08_01965</name>
</gene>
<dbReference type="Pfam" id="PF04073">
    <property type="entry name" value="tRNA_edit"/>
    <property type="match status" value="1"/>
</dbReference>
<dbReference type="PANTHER" id="PTHR31423:SF3">
    <property type="entry name" value="PROLYL-TRNA SYNTHETASE ASSOCIATED DOMAIN-CONTAINING PROTEIN 1-RELATED"/>
    <property type="match status" value="1"/>
</dbReference>
<dbReference type="InterPro" id="IPR040285">
    <property type="entry name" value="ProX/PRXD1"/>
</dbReference>
<dbReference type="InterPro" id="IPR007214">
    <property type="entry name" value="YbaK/aa-tRNA-synth-assoc-dom"/>
</dbReference>
<reference evidence="3" key="1">
    <citation type="submission" date="2024-05" db="EMBL/GenBank/DDBJ databases">
        <title>Genome Sequences of Four Agar- Degrading Marine Bacteria.</title>
        <authorList>
            <person name="Phillips E.K."/>
            <person name="Shaffer J.C."/>
            <person name="Henson M.W."/>
            <person name="Temperton B."/>
            <person name="Thrash C.J."/>
            <person name="Martin M.O."/>
        </authorList>
    </citation>
    <scope>NUCLEOTIDE SEQUENCE</scope>
    <source>
        <strain evidence="3">EKP203</strain>
    </source>
</reference>